<evidence type="ECO:0000256" key="1">
    <source>
        <dbReference type="SAM" id="MobiDB-lite"/>
    </source>
</evidence>
<feature type="region of interest" description="Disordered" evidence="1">
    <location>
        <begin position="46"/>
        <end position="77"/>
    </location>
</feature>
<protein>
    <submittedName>
        <fullName evidence="3">Uncharacterized protein</fullName>
    </submittedName>
</protein>
<evidence type="ECO:0000313" key="3">
    <source>
        <dbReference type="EMBL" id="OHA21187.1"/>
    </source>
</evidence>
<dbReference type="AlphaFoldDB" id="A0A1G2MBB2"/>
<accession>A0A1G2MBB2</accession>
<keyword evidence="2" id="KW-1133">Transmembrane helix</keyword>
<reference evidence="3 4" key="1">
    <citation type="journal article" date="2016" name="Nat. Commun.">
        <title>Thousands of microbial genomes shed light on interconnected biogeochemical processes in an aquifer system.</title>
        <authorList>
            <person name="Anantharaman K."/>
            <person name="Brown C.T."/>
            <person name="Hug L.A."/>
            <person name="Sharon I."/>
            <person name="Castelle C.J."/>
            <person name="Probst A.J."/>
            <person name="Thomas B.C."/>
            <person name="Singh A."/>
            <person name="Wilkins M.J."/>
            <person name="Karaoz U."/>
            <person name="Brodie E.L."/>
            <person name="Williams K.H."/>
            <person name="Hubbard S.S."/>
            <person name="Banfield J.F."/>
        </authorList>
    </citation>
    <scope>NUCLEOTIDE SEQUENCE [LARGE SCALE GENOMIC DNA]</scope>
</reference>
<organism evidence="3 4">
    <name type="scientific">Candidatus Taylorbacteria bacterium RIFCSPHIGHO2_01_FULL_51_15</name>
    <dbReference type="NCBI Taxonomy" id="1802304"/>
    <lineage>
        <taxon>Bacteria</taxon>
        <taxon>Candidatus Tayloriibacteriota</taxon>
    </lineage>
</organism>
<evidence type="ECO:0000313" key="4">
    <source>
        <dbReference type="Proteomes" id="UP000178121"/>
    </source>
</evidence>
<keyword evidence="2" id="KW-0812">Transmembrane</keyword>
<feature type="transmembrane region" description="Helical" evidence="2">
    <location>
        <begin position="20"/>
        <end position="38"/>
    </location>
</feature>
<proteinExistence type="predicted"/>
<keyword evidence="2" id="KW-0472">Membrane</keyword>
<name>A0A1G2MBB2_9BACT</name>
<gene>
    <name evidence="3" type="ORF">A2849_01545</name>
</gene>
<sequence>METIVNNPTPTGEGSGSWTLVGIVIGVILVLVVLYFGIPALRDNMSGDTDTDTKGVEIDVNLPGGTSQETEGAATTD</sequence>
<feature type="compositionally biased region" description="Polar residues" evidence="1">
    <location>
        <begin position="64"/>
        <end position="77"/>
    </location>
</feature>
<comment type="caution">
    <text evidence="3">The sequence shown here is derived from an EMBL/GenBank/DDBJ whole genome shotgun (WGS) entry which is preliminary data.</text>
</comment>
<dbReference type="EMBL" id="MHRI01000012">
    <property type="protein sequence ID" value="OHA21187.1"/>
    <property type="molecule type" value="Genomic_DNA"/>
</dbReference>
<dbReference type="Proteomes" id="UP000178121">
    <property type="component" value="Unassembled WGS sequence"/>
</dbReference>
<evidence type="ECO:0000256" key="2">
    <source>
        <dbReference type="SAM" id="Phobius"/>
    </source>
</evidence>